<keyword evidence="5" id="KW-1185">Reference proteome</keyword>
<proteinExistence type="predicted"/>
<evidence type="ECO:0000259" key="3">
    <source>
        <dbReference type="Pfam" id="PF17680"/>
    </source>
</evidence>
<dbReference type="EMBL" id="SIXC01000006">
    <property type="protein sequence ID" value="TBH79804.1"/>
    <property type="molecule type" value="Genomic_DNA"/>
</dbReference>
<evidence type="ECO:0000313" key="5">
    <source>
        <dbReference type="Proteomes" id="UP000292919"/>
    </source>
</evidence>
<feature type="region of interest" description="Disordered" evidence="1">
    <location>
        <begin position="184"/>
        <end position="203"/>
    </location>
</feature>
<feature type="signal peptide" evidence="2">
    <location>
        <begin position="1"/>
        <end position="22"/>
    </location>
</feature>
<evidence type="ECO:0000256" key="2">
    <source>
        <dbReference type="SAM" id="SignalP"/>
    </source>
</evidence>
<evidence type="ECO:0000313" key="4">
    <source>
        <dbReference type="EMBL" id="TBH79804.1"/>
    </source>
</evidence>
<keyword evidence="2" id="KW-0732">Signal</keyword>
<feature type="chain" id="PRO_5026185520" description="FlgO domain-containing protein" evidence="2">
    <location>
        <begin position="23"/>
        <end position="203"/>
    </location>
</feature>
<gene>
    <name evidence="4" type="ORF">EB812_05775</name>
</gene>
<dbReference type="Proteomes" id="UP000292919">
    <property type="component" value="Unassembled WGS sequence"/>
</dbReference>
<name>A0A6H3FBL9_9BACT</name>
<dbReference type="InterPro" id="IPR041215">
    <property type="entry name" value="FlgO_dom"/>
</dbReference>
<dbReference type="Pfam" id="PF17680">
    <property type="entry name" value="FlgO"/>
    <property type="match status" value="1"/>
</dbReference>
<organism evidence="4 5">
    <name type="scientific">Desulfovibrio legallii</name>
    <dbReference type="NCBI Taxonomy" id="571438"/>
    <lineage>
        <taxon>Bacteria</taxon>
        <taxon>Pseudomonadati</taxon>
        <taxon>Thermodesulfobacteriota</taxon>
        <taxon>Desulfovibrionia</taxon>
        <taxon>Desulfovibrionales</taxon>
        <taxon>Desulfovibrionaceae</taxon>
        <taxon>Desulfovibrio</taxon>
    </lineage>
</organism>
<comment type="caution">
    <text evidence="4">The sequence shown here is derived from an EMBL/GenBank/DDBJ whole genome shotgun (WGS) entry which is preliminary data.</text>
</comment>
<protein>
    <recommendedName>
        <fullName evidence="3">FlgO domain-containing protein</fullName>
    </recommendedName>
</protein>
<accession>A0A6H3FBL9</accession>
<reference evidence="4 5" key="1">
    <citation type="submission" date="2018-12" db="EMBL/GenBank/DDBJ databases">
        <title>First genome draft of Desulfovibrio legallis sp. nov.</title>
        <authorList>
            <person name="Ben Dhia O."/>
            <person name="Najjari A."/>
            <person name="Ferjani R."/>
            <person name="Fhoula I."/>
            <person name="Fardeau M.-L."/>
            <person name="Boudabbous A."/>
            <person name="Ouzari H.I."/>
        </authorList>
    </citation>
    <scope>NUCLEOTIDE SEQUENCE [LARGE SCALE GENOMIC DNA]</scope>
    <source>
        <strain evidence="4 5">H1T</strain>
    </source>
</reference>
<sequence>MYRWIITLLMLAALLFPLTAAAGTVPRAADSIAKQMDEQLMMRYAGDDPGMTSKERKSLARARIMILGTTPANINNLEESSPLARQMTEEVARWLVNAGYRFQEIRRGSVIRFDKQRGEFYLTRDVRKLAAASGTGQAVLAGTYVVSREQVRFSLRLIHTTSGEVLAMGTATVPITDDMRNLLRDRGPGAGDGLTPTVRTRLQ</sequence>
<feature type="domain" description="FlgO" evidence="3">
    <location>
        <begin position="60"/>
        <end position="176"/>
    </location>
</feature>
<dbReference type="AlphaFoldDB" id="A0A6H3FBL9"/>
<evidence type="ECO:0000256" key="1">
    <source>
        <dbReference type="SAM" id="MobiDB-lite"/>
    </source>
</evidence>
<dbReference type="RefSeq" id="WP_118229243.1">
    <property type="nucleotide sequence ID" value="NZ_DBFBQU010000172.1"/>
</dbReference>